<feature type="region of interest" description="Disordered" evidence="1">
    <location>
        <begin position="24"/>
        <end position="47"/>
    </location>
</feature>
<name>A0AAD6KLW3_9ROSI</name>
<dbReference type="AlphaFoldDB" id="A0AAD6KLW3"/>
<accession>A0AAD6KLW3</accession>
<feature type="signal peptide" evidence="2">
    <location>
        <begin position="1"/>
        <end position="25"/>
    </location>
</feature>
<keyword evidence="4" id="KW-1185">Reference proteome</keyword>
<evidence type="ECO:0000313" key="3">
    <source>
        <dbReference type="EMBL" id="KAJ6425912.1"/>
    </source>
</evidence>
<organism evidence="3 4">
    <name type="scientific">Salix udensis</name>
    <dbReference type="NCBI Taxonomy" id="889485"/>
    <lineage>
        <taxon>Eukaryota</taxon>
        <taxon>Viridiplantae</taxon>
        <taxon>Streptophyta</taxon>
        <taxon>Embryophyta</taxon>
        <taxon>Tracheophyta</taxon>
        <taxon>Spermatophyta</taxon>
        <taxon>Magnoliopsida</taxon>
        <taxon>eudicotyledons</taxon>
        <taxon>Gunneridae</taxon>
        <taxon>Pentapetalae</taxon>
        <taxon>rosids</taxon>
        <taxon>fabids</taxon>
        <taxon>Malpighiales</taxon>
        <taxon>Salicaceae</taxon>
        <taxon>Saliceae</taxon>
        <taxon>Salix</taxon>
    </lineage>
</organism>
<keyword evidence="2" id="KW-0732">Signal</keyword>
<evidence type="ECO:0008006" key="5">
    <source>
        <dbReference type="Google" id="ProtNLM"/>
    </source>
</evidence>
<evidence type="ECO:0000256" key="1">
    <source>
        <dbReference type="SAM" id="MobiDB-lite"/>
    </source>
</evidence>
<protein>
    <recommendedName>
        <fullName evidence="5">Secreted protein</fullName>
    </recommendedName>
</protein>
<reference evidence="3 4" key="1">
    <citation type="journal article" date="2023" name="Int. J. Mol. Sci.">
        <title>De Novo Assembly and Annotation of 11 Diverse Shrub Willow (Salix) Genomes Reveals Novel Gene Organization in Sex-Linked Regions.</title>
        <authorList>
            <person name="Hyden B."/>
            <person name="Feng K."/>
            <person name="Yates T.B."/>
            <person name="Jawdy S."/>
            <person name="Cereghino C."/>
            <person name="Smart L.B."/>
            <person name="Muchero W."/>
        </authorList>
    </citation>
    <scope>NUCLEOTIDE SEQUENCE [LARGE SCALE GENOMIC DNA]</scope>
    <source>
        <tissue evidence="3">Shoot tip</tissue>
    </source>
</reference>
<comment type="caution">
    <text evidence="3">The sequence shown here is derived from an EMBL/GenBank/DDBJ whole genome shotgun (WGS) entry which is preliminary data.</text>
</comment>
<dbReference type="Proteomes" id="UP001162972">
    <property type="component" value="Chromosome 16"/>
</dbReference>
<feature type="chain" id="PRO_5042137004" description="Secreted protein" evidence="2">
    <location>
        <begin position="26"/>
        <end position="113"/>
    </location>
</feature>
<dbReference type="EMBL" id="JAPFFJ010000006">
    <property type="protein sequence ID" value="KAJ6425912.1"/>
    <property type="molecule type" value="Genomic_DNA"/>
</dbReference>
<evidence type="ECO:0000313" key="4">
    <source>
        <dbReference type="Proteomes" id="UP001162972"/>
    </source>
</evidence>
<evidence type="ECO:0000256" key="2">
    <source>
        <dbReference type="SAM" id="SignalP"/>
    </source>
</evidence>
<sequence length="113" mass="11621">MMGPAREASTLILVVVAKTPKLVAGAGGGGSTQPPPRRPGTLPAARGSLWDGTKALPSSHSPCAKWHLSPNLQPSALLYFLHSRLLTADGAELLGTAGTVTVGPRFTIWATAL</sequence>
<gene>
    <name evidence="3" type="ORF">OIU84_026482</name>
</gene>
<proteinExistence type="predicted"/>